<comment type="caution">
    <text evidence="1">The sequence shown here is derived from an EMBL/GenBank/DDBJ whole genome shotgun (WGS) entry which is preliminary data.</text>
</comment>
<keyword evidence="2" id="KW-1185">Reference proteome</keyword>
<dbReference type="EMBL" id="JAHXZJ010002237">
    <property type="protein sequence ID" value="KAH0546530.1"/>
    <property type="molecule type" value="Genomic_DNA"/>
</dbReference>
<dbReference type="AlphaFoldDB" id="A0AAV7I702"/>
<gene>
    <name evidence="1" type="ORF">KQX54_011158</name>
</gene>
<reference evidence="1 2" key="1">
    <citation type="journal article" date="2021" name="J. Hered.">
        <title>A chromosome-level genome assembly of the parasitoid wasp, Cotesia glomerata (Hymenoptera: Braconidae).</title>
        <authorList>
            <person name="Pinto B.J."/>
            <person name="Weis J.J."/>
            <person name="Gamble T."/>
            <person name="Ode P.J."/>
            <person name="Paul R."/>
            <person name="Zaspel J.M."/>
        </authorList>
    </citation>
    <scope>NUCLEOTIDE SEQUENCE [LARGE SCALE GENOMIC DNA]</scope>
    <source>
        <strain evidence="1">CgM1</strain>
    </source>
</reference>
<accession>A0AAV7I702</accession>
<sequence length="278" mass="31290">MFLEDDNNTLVTYSNSNNNLSVQGMKKAFPSATITLGPEKSLKGIVNYQNKSEVTEREKMHSMSKNNKKIKLVVNLTSTHQSIDTTWKKRLDNPPTVLSVLVASSAHRQRKDVTNSIINSSAPNNCFQAGEIAVRIMDDDDFGCFYGMMVCKKWKKLPDNIRWKLVHQINHIIEKAMPGKIVYDRVDDDCTGNDRGGNDDDSNNDCKKSKQRVKRGKYCCKKRKRAKCKSSVDVENTFGGRRFANINVDLNPSIFKLNSVFTTIEISSTVATTTAPLI</sequence>
<evidence type="ECO:0000313" key="1">
    <source>
        <dbReference type="EMBL" id="KAH0546530.1"/>
    </source>
</evidence>
<name>A0AAV7I702_COTGL</name>
<proteinExistence type="predicted"/>
<evidence type="ECO:0000313" key="2">
    <source>
        <dbReference type="Proteomes" id="UP000826195"/>
    </source>
</evidence>
<organism evidence="1 2">
    <name type="scientific">Cotesia glomerata</name>
    <name type="common">Lepidopteran parasitic wasp</name>
    <name type="synonym">Apanteles glomeratus</name>
    <dbReference type="NCBI Taxonomy" id="32391"/>
    <lineage>
        <taxon>Eukaryota</taxon>
        <taxon>Metazoa</taxon>
        <taxon>Ecdysozoa</taxon>
        <taxon>Arthropoda</taxon>
        <taxon>Hexapoda</taxon>
        <taxon>Insecta</taxon>
        <taxon>Pterygota</taxon>
        <taxon>Neoptera</taxon>
        <taxon>Endopterygota</taxon>
        <taxon>Hymenoptera</taxon>
        <taxon>Apocrita</taxon>
        <taxon>Ichneumonoidea</taxon>
        <taxon>Braconidae</taxon>
        <taxon>Microgastrinae</taxon>
        <taxon>Cotesia</taxon>
    </lineage>
</organism>
<dbReference type="Proteomes" id="UP000826195">
    <property type="component" value="Unassembled WGS sequence"/>
</dbReference>
<protein>
    <submittedName>
        <fullName evidence="1">Uncharacterized protein</fullName>
    </submittedName>
</protein>